<protein>
    <recommendedName>
        <fullName evidence="2">CAAX prenyl protease 2/Lysostaphin resistance protein A-like domain-containing protein</fullName>
    </recommendedName>
</protein>
<sequence length="296" mass="31361">MRYAAHQRFIEPARPTKEPWRLIAGLLLLMVLFLALNWGLDAVIALLGGRELSTALTRLTQDQSGPGFALASLFRLGFLGVACILTVRTLHRRGGRSLFGDTKRALGQGGRVLVALALLYAAIAVLPPWGSDLQPEPNLPFGLWLSLLPLSLVAIIVQSGAEELVFRGYLQQQLAARFASPLIWAALPTALFAALHYAPALAGENAGLVALWAAAFGIAAADLTARAGTLGPAIAFHAFNNATALLLLGVAGNFDGLALYVLPVEMTDTAAIPALMLVDLCILFVGWLAARLAIRA</sequence>
<dbReference type="PANTHER" id="PTHR36435:SF1">
    <property type="entry name" value="CAAX AMINO TERMINAL PROTEASE FAMILY PROTEIN"/>
    <property type="match status" value="1"/>
</dbReference>
<name>A0A1I0XWI8_9RHOB</name>
<feature type="transmembrane region" description="Helical" evidence="1">
    <location>
        <begin position="206"/>
        <end position="225"/>
    </location>
</feature>
<dbReference type="PANTHER" id="PTHR36435">
    <property type="entry name" value="SLR1288 PROTEIN"/>
    <property type="match status" value="1"/>
</dbReference>
<dbReference type="Proteomes" id="UP000198796">
    <property type="component" value="Unassembled WGS sequence"/>
</dbReference>
<feature type="transmembrane region" description="Helical" evidence="1">
    <location>
        <begin position="270"/>
        <end position="290"/>
    </location>
</feature>
<organism evidence="3 4">
    <name type="scientific">Poseidonocella pacifica</name>
    <dbReference type="NCBI Taxonomy" id="871651"/>
    <lineage>
        <taxon>Bacteria</taxon>
        <taxon>Pseudomonadati</taxon>
        <taxon>Pseudomonadota</taxon>
        <taxon>Alphaproteobacteria</taxon>
        <taxon>Rhodobacterales</taxon>
        <taxon>Roseobacteraceae</taxon>
        <taxon>Poseidonocella</taxon>
    </lineage>
</organism>
<dbReference type="Pfam" id="PF02517">
    <property type="entry name" value="Rce1-like"/>
    <property type="match status" value="1"/>
</dbReference>
<evidence type="ECO:0000313" key="3">
    <source>
        <dbReference type="EMBL" id="SFB05017.1"/>
    </source>
</evidence>
<gene>
    <name evidence="3" type="ORF">SAMN05421688_2553</name>
</gene>
<keyword evidence="4" id="KW-1185">Reference proteome</keyword>
<evidence type="ECO:0000256" key="1">
    <source>
        <dbReference type="SAM" id="Phobius"/>
    </source>
</evidence>
<dbReference type="InterPro" id="IPR003675">
    <property type="entry name" value="Rce1/LyrA-like_dom"/>
</dbReference>
<proteinExistence type="predicted"/>
<evidence type="ECO:0000259" key="2">
    <source>
        <dbReference type="Pfam" id="PF02517"/>
    </source>
</evidence>
<keyword evidence="1" id="KW-1133">Transmembrane helix</keyword>
<feature type="transmembrane region" description="Helical" evidence="1">
    <location>
        <begin position="68"/>
        <end position="91"/>
    </location>
</feature>
<reference evidence="3 4" key="1">
    <citation type="submission" date="2016-10" db="EMBL/GenBank/DDBJ databases">
        <authorList>
            <person name="de Groot N.N."/>
        </authorList>
    </citation>
    <scope>NUCLEOTIDE SEQUENCE [LARGE SCALE GENOMIC DNA]</scope>
    <source>
        <strain evidence="3 4">DSM 29316</strain>
    </source>
</reference>
<dbReference type="EMBL" id="FOJU01000004">
    <property type="protein sequence ID" value="SFB05017.1"/>
    <property type="molecule type" value="Genomic_DNA"/>
</dbReference>
<dbReference type="InterPro" id="IPR052710">
    <property type="entry name" value="CAAX_protease"/>
</dbReference>
<feature type="transmembrane region" description="Helical" evidence="1">
    <location>
        <begin position="20"/>
        <end position="48"/>
    </location>
</feature>
<feature type="transmembrane region" description="Helical" evidence="1">
    <location>
        <begin position="182"/>
        <end position="200"/>
    </location>
</feature>
<evidence type="ECO:0000313" key="4">
    <source>
        <dbReference type="Proteomes" id="UP000198796"/>
    </source>
</evidence>
<feature type="transmembrane region" description="Helical" evidence="1">
    <location>
        <begin position="141"/>
        <end position="161"/>
    </location>
</feature>
<dbReference type="AlphaFoldDB" id="A0A1I0XWI8"/>
<accession>A0A1I0XWI8</accession>
<feature type="transmembrane region" description="Helical" evidence="1">
    <location>
        <begin position="112"/>
        <end position="129"/>
    </location>
</feature>
<dbReference type="STRING" id="871651.SAMN05421688_2553"/>
<keyword evidence="1" id="KW-0472">Membrane</keyword>
<dbReference type="GO" id="GO:0004175">
    <property type="term" value="F:endopeptidase activity"/>
    <property type="evidence" value="ECO:0007669"/>
    <property type="project" value="UniProtKB-ARBA"/>
</dbReference>
<feature type="domain" description="CAAX prenyl protease 2/Lysostaphin resistance protein A-like" evidence="2">
    <location>
        <begin position="146"/>
        <end position="242"/>
    </location>
</feature>
<keyword evidence="1" id="KW-0812">Transmembrane</keyword>
<dbReference type="GO" id="GO:0080120">
    <property type="term" value="P:CAAX-box protein maturation"/>
    <property type="evidence" value="ECO:0007669"/>
    <property type="project" value="UniProtKB-ARBA"/>
</dbReference>